<comment type="caution">
    <text evidence="8">The sequence shown here is derived from an EMBL/GenBank/DDBJ whole genome shotgun (WGS) entry which is preliminary data.</text>
</comment>
<evidence type="ECO:0000256" key="5">
    <source>
        <dbReference type="ARBA" id="ARBA00022692"/>
    </source>
</evidence>
<evidence type="ECO:0000313" key="9">
    <source>
        <dbReference type="Proteomes" id="UP000239089"/>
    </source>
</evidence>
<dbReference type="RefSeq" id="WP_104506672.1">
    <property type="nucleotide sequence ID" value="NZ_JACIGC010000021.1"/>
</dbReference>
<dbReference type="EMBL" id="NHSJ01000036">
    <property type="protein sequence ID" value="PPQ32669.1"/>
    <property type="molecule type" value="Genomic_DNA"/>
</dbReference>
<comment type="similarity">
    <text evidence="2">Belongs to the binding-protein-dependent transport system permease family. FecCD subfamily.</text>
</comment>
<organism evidence="8 9">
    <name type="scientific">Rhodoblastus sphagnicola</name>
    <dbReference type="NCBI Taxonomy" id="333368"/>
    <lineage>
        <taxon>Bacteria</taxon>
        <taxon>Pseudomonadati</taxon>
        <taxon>Pseudomonadota</taxon>
        <taxon>Alphaproteobacteria</taxon>
        <taxon>Hyphomicrobiales</taxon>
        <taxon>Rhodoblastaceae</taxon>
        <taxon>Rhodoblastus</taxon>
    </lineage>
</organism>
<dbReference type="InterPro" id="IPR000522">
    <property type="entry name" value="ABC_transptr_permease_BtuC"/>
</dbReference>
<evidence type="ECO:0000256" key="3">
    <source>
        <dbReference type="ARBA" id="ARBA00022448"/>
    </source>
</evidence>
<protein>
    <submittedName>
        <fullName evidence="8">ABC transporter permease</fullName>
    </submittedName>
</protein>
<evidence type="ECO:0000256" key="1">
    <source>
        <dbReference type="ARBA" id="ARBA00004651"/>
    </source>
</evidence>
<dbReference type="CDD" id="cd06550">
    <property type="entry name" value="TM_ABC_iron-siderophores_like"/>
    <property type="match status" value="1"/>
</dbReference>
<name>A0A2S6NDI2_9HYPH</name>
<keyword evidence="9" id="KW-1185">Reference proteome</keyword>
<dbReference type="GO" id="GO:0033214">
    <property type="term" value="P:siderophore-iron import into cell"/>
    <property type="evidence" value="ECO:0007669"/>
    <property type="project" value="TreeGrafter"/>
</dbReference>
<dbReference type="PANTHER" id="PTHR30472:SF70">
    <property type="entry name" value="MOLYBDATE IMPORT SYSTEM PERMEASE PROTEIN MOLB"/>
    <property type="match status" value="1"/>
</dbReference>
<accession>A0A2S6NDI2</accession>
<dbReference type="GO" id="GO:0005886">
    <property type="term" value="C:plasma membrane"/>
    <property type="evidence" value="ECO:0007669"/>
    <property type="project" value="UniProtKB-SubCell"/>
</dbReference>
<dbReference type="Pfam" id="PF01032">
    <property type="entry name" value="FecCD"/>
    <property type="match status" value="1"/>
</dbReference>
<reference evidence="8 9" key="1">
    <citation type="journal article" date="2018" name="Arch. Microbiol.">
        <title>New insights into the metabolic potential of the phototrophic purple bacterium Rhodopila globiformis DSM 161(T) from its draft genome sequence and evidence for a vanadium-dependent nitrogenase.</title>
        <authorList>
            <person name="Imhoff J.F."/>
            <person name="Rahn T."/>
            <person name="Kunzel S."/>
            <person name="Neulinger S.C."/>
        </authorList>
    </citation>
    <scope>NUCLEOTIDE SEQUENCE [LARGE SCALE GENOMIC DNA]</scope>
    <source>
        <strain evidence="8 9">DSM 16996</strain>
    </source>
</reference>
<evidence type="ECO:0000256" key="4">
    <source>
        <dbReference type="ARBA" id="ARBA00022475"/>
    </source>
</evidence>
<evidence type="ECO:0000256" key="6">
    <source>
        <dbReference type="ARBA" id="ARBA00022989"/>
    </source>
</evidence>
<dbReference type="AlphaFoldDB" id="A0A2S6NDI2"/>
<evidence type="ECO:0000256" key="7">
    <source>
        <dbReference type="ARBA" id="ARBA00023136"/>
    </source>
</evidence>
<keyword evidence="7" id="KW-0472">Membrane</keyword>
<evidence type="ECO:0000313" key="8">
    <source>
        <dbReference type="EMBL" id="PPQ32669.1"/>
    </source>
</evidence>
<evidence type="ECO:0000256" key="2">
    <source>
        <dbReference type="ARBA" id="ARBA00007935"/>
    </source>
</evidence>
<dbReference type="OrthoDB" id="9811975at2"/>
<gene>
    <name evidence="8" type="ORF">CCR94_04420</name>
</gene>
<dbReference type="GO" id="GO:0022857">
    <property type="term" value="F:transmembrane transporter activity"/>
    <property type="evidence" value="ECO:0007669"/>
    <property type="project" value="InterPro"/>
</dbReference>
<keyword evidence="5" id="KW-0812">Transmembrane</keyword>
<comment type="subcellular location">
    <subcellularLocation>
        <location evidence="1">Cell membrane</location>
        <topology evidence="1">Multi-pass membrane protein</topology>
    </subcellularLocation>
</comment>
<keyword evidence="3" id="KW-0813">Transport</keyword>
<dbReference type="SUPFAM" id="SSF81345">
    <property type="entry name" value="ABC transporter involved in vitamin B12 uptake, BtuC"/>
    <property type="match status" value="1"/>
</dbReference>
<dbReference type="PANTHER" id="PTHR30472">
    <property type="entry name" value="FERRIC ENTEROBACTIN TRANSPORT SYSTEM PERMEASE PROTEIN"/>
    <property type="match status" value="1"/>
</dbReference>
<dbReference type="Gene3D" id="1.10.3470.10">
    <property type="entry name" value="ABC transporter involved in vitamin B12 uptake, BtuC"/>
    <property type="match status" value="1"/>
</dbReference>
<keyword evidence="6" id="KW-1133">Transmembrane helix</keyword>
<dbReference type="InterPro" id="IPR037294">
    <property type="entry name" value="ABC_BtuC-like"/>
</dbReference>
<sequence length="345" mass="35056">MSLSFSADRARTLLLFAGLVAALAVAAVLALSVGRYGLGVGEILRFLAARAGLVAPDPARDDLLKNIIVDIRLPRIVAAAAIGAALSVAGAAYQSVFRNPLASPGLLGALGGASFGAALALILGLSWIALQGLAFAGGVGAVALGVVIANLFGEASAITLILGGMISGAFFTAALSILKYAADPYDQLPAIVYWLMGSLASISLTQILWTAPLMLAGMAGLALLGRPLDALAMGEDEARGLGVPVAALRYGAIAAATFISALSVSLSGMIGWIGLFAPHFARLLVGPGNVRLLPASALVGAIFLIGADTLARSVARTEIPIGIITELLGIPAFILVLRRARRGWM</sequence>
<proteinExistence type="inferred from homology"/>
<keyword evidence="4" id="KW-1003">Cell membrane</keyword>
<dbReference type="Proteomes" id="UP000239089">
    <property type="component" value="Unassembled WGS sequence"/>
</dbReference>